<protein>
    <submittedName>
        <fullName evidence="1">Uncharacterized protein</fullName>
    </submittedName>
</protein>
<organism evidence="1 2">
    <name type="scientific">Daphnia magna</name>
    <dbReference type="NCBI Taxonomy" id="35525"/>
    <lineage>
        <taxon>Eukaryota</taxon>
        <taxon>Metazoa</taxon>
        <taxon>Ecdysozoa</taxon>
        <taxon>Arthropoda</taxon>
        <taxon>Crustacea</taxon>
        <taxon>Branchiopoda</taxon>
        <taxon>Diplostraca</taxon>
        <taxon>Cladocera</taxon>
        <taxon>Anomopoda</taxon>
        <taxon>Daphniidae</taxon>
        <taxon>Daphnia</taxon>
    </lineage>
</organism>
<evidence type="ECO:0000313" key="2">
    <source>
        <dbReference type="Proteomes" id="UP001234178"/>
    </source>
</evidence>
<accession>A0ABQ9Z6S7</accession>
<dbReference type="Proteomes" id="UP001234178">
    <property type="component" value="Unassembled WGS sequence"/>
</dbReference>
<gene>
    <name evidence="1" type="ORF">OUZ56_013719</name>
</gene>
<keyword evidence="2" id="KW-1185">Reference proteome</keyword>
<sequence>MYRADMRQFKKGDAQNRPAFYFASKRAFNKENGGEEKKNRHCQNIPSVCVACIMPTIFPRQSSLEYQAASHVHERRLATPVSNTLHAMGWERVGGLYRYGVGVSRRNRRLNSATTVHRLLSPIPPTEFCLFKI</sequence>
<comment type="caution">
    <text evidence="1">The sequence shown here is derived from an EMBL/GenBank/DDBJ whole genome shotgun (WGS) entry which is preliminary data.</text>
</comment>
<dbReference type="EMBL" id="JAOYFB010000002">
    <property type="protein sequence ID" value="KAK4008585.1"/>
    <property type="molecule type" value="Genomic_DNA"/>
</dbReference>
<proteinExistence type="predicted"/>
<evidence type="ECO:0000313" key="1">
    <source>
        <dbReference type="EMBL" id="KAK4008585.1"/>
    </source>
</evidence>
<name>A0ABQ9Z6S7_9CRUS</name>
<reference evidence="1 2" key="1">
    <citation type="journal article" date="2023" name="Nucleic Acids Res.">
        <title>The hologenome of Daphnia magna reveals possible DNA methylation and microbiome-mediated evolution of the host genome.</title>
        <authorList>
            <person name="Chaturvedi A."/>
            <person name="Li X."/>
            <person name="Dhandapani V."/>
            <person name="Marshall H."/>
            <person name="Kissane S."/>
            <person name="Cuenca-Cambronero M."/>
            <person name="Asole G."/>
            <person name="Calvet F."/>
            <person name="Ruiz-Romero M."/>
            <person name="Marangio P."/>
            <person name="Guigo R."/>
            <person name="Rago D."/>
            <person name="Mirbahai L."/>
            <person name="Eastwood N."/>
            <person name="Colbourne J.K."/>
            <person name="Zhou J."/>
            <person name="Mallon E."/>
            <person name="Orsini L."/>
        </authorList>
    </citation>
    <scope>NUCLEOTIDE SEQUENCE [LARGE SCALE GENOMIC DNA]</scope>
    <source>
        <strain evidence="1">LRV0_1</strain>
    </source>
</reference>